<dbReference type="AlphaFoldDB" id="A0A212SDX4"/>
<accession>A0A212SDX4</accession>
<name>A0A212SDX4_RHOAC</name>
<evidence type="ECO:0000313" key="2">
    <source>
        <dbReference type="Proteomes" id="UP000198418"/>
    </source>
</evidence>
<keyword evidence="2" id="KW-1185">Reference proteome</keyword>
<evidence type="ECO:0000313" key="1">
    <source>
        <dbReference type="EMBL" id="SNB83824.1"/>
    </source>
</evidence>
<gene>
    <name evidence="1" type="ORF">SAMN06265338_13019</name>
</gene>
<sequence>MTLTADHVEQIIQRYAINEDDAAILRAQAGAGAPRWSRRQDRLENRDEAIRTALRRFYADLPSYAAAQAFSRDLDRILASCWQMDVGTDVSSINAKRAALVEVAKQNEGRSLGWRQVLNIVDGARGG</sequence>
<proteinExistence type="predicted"/>
<organism evidence="1 2">
    <name type="scientific">Rhodoblastus acidophilus</name>
    <name type="common">Rhodopseudomonas acidophila</name>
    <dbReference type="NCBI Taxonomy" id="1074"/>
    <lineage>
        <taxon>Bacteria</taxon>
        <taxon>Pseudomonadati</taxon>
        <taxon>Pseudomonadota</taxon>
        <taxon>Alphaproteobacteria</taxon>
        <taxon>Hyphomicrobiales</taxon>
        <taxon>Rhodoblastaceae</taxon>
        <taxon>Rhodoblastus</taxon>
    </lineage>
</organism>
<protein>
    <submittedName>
        <fullName evidence="1">Uncharacterized protein</fullName>
    </submittedName>
</protein>
<dbReference type="Proteomes" id="UP000198418">
    <property type="component" value="Unassembled WGS sequence"/>
</dbReference>
<reference evidence="2" key="1">
    <citation type="submission" date="2017-06" db="EMBL/GenBank/DDBJ databases">
        <authorList>
            <person name="Varghese N."/>
            <person name="Submissions S."/>
        </authorList>
    </citation>
    <scope>NUCLEOTIDE SEQUENCE [LARGE SCALE GENOMIC DNA]</scope>
    <source>
        <strain evidence="2">DSM 137</strain>
    </source>
</reference>
<dbReference type="RefSeq" id="WP_088522567.1">
    <property type="nucleotide sequence ID" value="NZ_FYDG01000030.1"/>
</dbReference>
<dbReference type="EMBL" id="FYDG01000030">
    <property type="protein sequence ID" value="SNB83824.1"/>
    <property type="molecule type" value="Genomic_DNA"/>
</dbReference>